<evidence type="ECO:0000313" key="3">
    <source>
        <dbReference type="EMBL" id="RVW62192.1"/>
    </source>
</evidence>
<keyword evidence="2" id="KW-0812">Transmembrane</keyword>
<keyword evidence="2" id="KW-0472">Membrane</keyword>
<dbReference type="AlphaFoldDB" id="A0A438FQH0"/>
<evidence type="ECO:0000313" key="4">
    <source>
        <dbReference type="Proteomes" id="UP000288805"/>
    </source>
</evidence>
<feature type="transmembrane region" description="Helical" evidence="2">
    <location>
        <begin position="103"/>
        <end position="123"/>
    </location>
</feature>
<evidence type="ECO:0000256" key="1">
    <source>
        <dbReference type="SAM" id="MobiDB-lite"/>
    </source>
</evidence>
<dbReference type="EMBL" id="QGNW01000783">
    <property type="protein sequence ID" value="RVW62192.1"/>
    <property type="molecule type" value="Genomic_DNA"/>
</dbReference>
<sequence length="390" mass="43058">MRSSQPIQVPDSVGLPVKDIRTGCPDAPSDGFVSHGGGRATITLRATDRDRGGGTWAMTGCCDNVPDMRVRHVYPDGMRATCHYEVCGTCSQEEGPRTFLSEIFVFAIATFLLQIATRFWFIFELKKMSANKKTVSSVQAGDAREKPTDKLSVKEFRDRFCNPNGVIVEFLNGRTSCRLRKLKTRHHLFKRTIQHRASVSSSSIVQGIPSLFPDSTSLHPSQHSPGADGMQHYKHVVQSRPHAAGGSFVYSLKKGKNDIFSMSLTCLPSIGDGAAGFDEGRGEGTRGGPGRRRGYWSIRRGLFLQTIQCFRTLGEVLWDAAHCAEPNGRCPGVLGDLPIYKEVKEADVEKHRALLIIGEEKKRGNSTEGSRTETQCNLPSKESPSEKRSW</sequence>
<gene>
    <name evidence="3" type="ORF">CK203_064423</name>
</gene>
<feature type="compositionally biased region" description="Polar residues" evidence="1">
    <location>
        <begin position="366"/>
        <end position="382"/>
    </location>
</feature>
<keyword evidence="2" id="KW-1133">Transmembrane helix</keyword>
<protein>
    <submittedName>
        <fullName evidence="3">Uncharacterized protein</fullName>
    </submittedName>
</protein>
<organism evidence="3 4">
    <name type="scientific">Vitis vinifera</name>
    <name type="common">Grape</name>
    <dbReference type="NCBI Taxonomy" id="29760"/>
    <lineage>
        <taxon>Eukaryota</taxon>
        <taxon>Viridiplantae</taxon>
        <taxon>Streptophyta</taxon>
        <taxon>Embryophyta</taxon>
        <taxon>Tracheophyta</taxon>
        <taxon>Spermatophyta</taxon>
        <taxon>Magnoliopsida</taxon>
        <taxon>eudicotyledons</taxon>
        <taxon>Gunneridae</taxon>
        <taxon>Pentapetalae</taxon>
        <taxon>rosids</taxon>
        <taxon>Vitales</taxon>
        <taxon>Vitaceae</taxon>
        <taxon>Viteae</taxon>
        <taxon>Vitis</taxon>
    </lineage>
</organism>
<feature type="region of interest" description="Disordered" evidence="1">
    <location>
        <begin position="359"/>
        <end position="390"/>
    </location>
</feature>
<comment type="caution">
    <text evidence="3">The sequence shown here is derived from an EMBL/GenBank/DDBJ whole genome shotgun (WGS) entry which is preliminary data.</text>
</comment>
<reference evidence="3 4" key="1">
    <citation type="journal article" date="2018" name="PLoS Genet.">
        <title>Population sequencing reveals clonal diversity and ancestral inbreeding in the grapevine cultivar Chardonnay.</title>
        <authorList>
            <person name="Roach M.J."/>
            <person name="Johnson D.L."/>
            <person name="Bohlmann J."/>
            <person name="van Vuuren H.J."/>
            <person name="Jones S.J."/>
            <person name="Pretorius I.S."/>
            <person name="Schmidt S.A."/>
            <person name="Borneman A.R."/>
        </authorList>
    </citation>
    <scope>NUCLEOTIDE SEQUENCE [LARGE SCALE GENOMIC DNA]</scope>
    <source>
        <strain evidence="4">cv. Chardonnay</strain>
        <tissue evidence="3">Leaf</tissue>
    </source>
</reference>
<dbReference type="Proteomes" id="UP000288805">
    <property type="component" value="Unassembled WGS sequence"/>
</dbReference>
<evidence type="ECO:0000256" key="2">
    <source>
        <dbReference type="SAM" id="Phobius"/>
    </source>
</evidence>
<accession>A0A438FQH0</accession>
<proteinExistence type="predicted"/>
<name>A0A438FQH0_VITVI</name>